<dbReference type="GO" id="GO:0005829">
    <property type="term" value="C:cytosol"/>
    <property type="evidence" value="ECO:0007669"/>
    <property type="project" value="TreeGrafter"/>
</dbReference>
<dbReference type="Proteomes" id="UP000182257">
    <property type="component" value="Unassembled WGS sequence"/>
</dbReference>
<dbReference type="Pfam" id="PF00248">
    <property type="entry name" value="Aldo_ket_red"/>
    <property type="match status" value="1"/>
</dbReference>
<dbReference type="PANTHER" id="PTHR43364:SF4">
    <property type="entry name" value="NAD(P)-LINKED OXIDOREDUCTASE SUPERFAMILY PROTEIN"/>
    <property type="match status" value="1"/>
</dbReference>
<evidence type="ECO:0000256" key="1">
    <source>
        <dbReference type="ARBA" id="ARBA00023002"/>
    </source>
</evidence>
<accession>A0A1H4B309</accession>
<keyword evidence="1" id="KW-0560">Oxidoreductase</keyword>
<evidence type="ECO:0000313" key="3">
    <source>
        <dbReference type="EMBL" id="SEA42262.1"/>
    </source>
</evidence>
<dbReference type="InterPro" id="IPR023210">
    <property type="entry name" value="NADP_OxRdtase_dom"/>
</dbReference>
<feature type="domain" description="NADP-dependent oxidoreductase" evidence="2">
    <location>
        <begin position="16"/>
        <end position="313"/>
    </location>
</feature>
<evidence type="ECO:0000313" key="4">
    <source>
        <dbReference type="Proteomes" id="UP000182257"/>
    </source>
</evidence>
<dbReference type="CDD" id="cd19079">
    <property type="entry name" value="AKR_EcYajO-like"/>
    <property type="match status" value="1"/>
</dbReference>
<dbReference type="PANTHER" id="PTHR43364">
    <property type="entry name" value="NADH-SPECIFIC METHYLGLYOXAL REDUCTASE-RELATED"/>
    <property type="match status" value="1"/>
</dbReference>
<dbReference type="AlphaFoldDB" id="A0A1H4B309"/>
<evidence type="ECO:0000259" key="2">
    <source>
        <dbReference type="Pfam" id="PF00248"/>
    </source>
</evidence>
<organism evidence="3 4">
    <name type="scientific">Xylanibacter ruminicola</name>
    <name type="common">Prevotella ruminicola</name>
    <dbReference type="NCBI Taxonomy" id="839"/>
    <lineage>
        <taxon>Bacteria</taxon>
        <taxon>Pseudomonadati</taxon>
        <taxon>Bacteroidota</taxon>
        <taxon>Bacteroidia</taxon>
        <taxon>Bacteroidales</taxon>
        <taxon>Prevotellaceae</taxon>
        <taxon>Xylanibacter</taxon>
    </lineage>
</organism>
<protein>
    <submittedName>
        <fullName evidence="3">Predicted oxidoreductase</fullName>
    </submittedName>
</protein>
<dbReference type="EMBL" id="FNRF01000002">
    <property type="protein sequence ID" value="SEA42262.1"/>
    <property type="molecule type" value="Genomic_DNA"/>
</dbReference>
<proteinExistence type="predicted"/>
<name>A0A1H4B309_XYLRU</name>
<sequence length="344" mass="39068">MEYVKLGNSDLRVSRICLGCMGFGDPTIGQHAWTIGEEPTREIIRRSLNLGVNFFDTAIAYQLGTSEQYVGRALRDMARREDVVVATKFLPRRDEEIAAGIGGRQHVMNSINSSLEHLGMDYVDLYIYHIWDYKTPAEEILEGMNDVVRAGKARYISIANVYAYQLAKMNALAERNGWAKFISVQNHYNLIMREEEREMQLLCREDNIAQTPYSALASGKLAKRPGETSLRQEKDAFMHFKYDATAEQDNRIVERVVELADRYGVEMTQVSLAWLLQKVESPIVGATKLHHIEGAVKSLDLHLTAEDIAYLEEPYVPHNLSGVMAVNKPIMSEDPVWVTARRNK</sequence>
<dbReference type="InterPro" id="IPR036812">
    <property type="entry name" value="NAD(P)_OxRdtase_dom_sf"/>
</dbReference>
<dbReference type="SUPFAM" id="SSF51430">
    <property type="entry name" value="NAD(P)-linked oxidoreductase"/>
    <property type="match status" value="1"/>
</dbReference>
<gene>
    <name evidence="3" type="ORF">SAMN05216462_1489</name>
</gene>
<dbReference type="GO" id="GO:0016491">
    <property type="term" value="F:oxidoreductase activity"/>
    <property type="evidence" value="ECO:0007669"/>
    <property type="project" value="UniProtKB-KW"/>
</dbReference>
<dbReference type="FunFam" id="3.20.20.100:FF:000004">
    <property type="entry name" value="Oxidoreductase, aldo/keto reductase"/>
    <property type="match status" value="1"/>
</dbReference>
<dbReference type="RefSeq" id="WP_074760878.1">
    <property type="nucleotide sequence ID" value="NZ_FNRF01000002.1"/>
</dbReference>
<reference evidence="3 4" key="1">
    <citation type="submission" date="2016-10" db="EMBL/GenBank/DDBJ databases">
        <authorList>
            <person name="de Groot N.N."/>
        </authorList>
    </citation>
    <scope>NUCLEOTIDE SEQUENCE [LARGE SCALE GENOMIC DNA]</scope>
    <source>
        <strain evidence="3 4">D31d</strain>
    </source>
</reference>
<dbReference type="Gene3D" id="3.20.20.100">
    <property type="entry name" value="NADP-dependent oxidoreductase domain"/>
    <property type="match status" value="1"/>
</dbReference>
<dbReference type="OrthoDB" id="9773828at2"/>
<dbReference type="InterPro" id="IPR050523">
    <property type="entry name" value="AKR_Detox_Biosynth"/>
</dbReference>